<dbReference type="GO" id="GO:0016757">
    <property type="term" value="F:glycosyltransferase activity"/>
    <property type="evidence" value="ECO:0007669"/>
    <property type="project" value="UniProtKB-KW"/>
</dbReference>
<keyword evidence="4" id="KW-0812">Transmembrane</keyword>
<comment type="similarity">
    <text evidence="1">Belongs to the glycosyltransferase 2 family.</text>
</comment>
<organism evidence="5 6">
    <name type="scientific">Dinghuibacter silviterrae</name>
    <dbReference type="NCBI Taxonomy" id="1539049"/>
    <lineage>
        <taxon>Bacteria</taxon>
        <taxon>Pseudomonadati</taxon>
        <taxon>Bacteroidota</taxon>
        <taxon>Chitinophagia</taxon>
        <taxon>Chitinophagales</taxon>
        <taxon>Chitinophagaceae</taxon>
        <taxon>Dinghuibacter</taxon>
    </lineage>
</organism>
<dbReference type="AlphaFoldDB" id="A0A4R8DU77"/>
<dbReference type="EMBL" id="SODV01000001">
    <property type="protein sequence ID" value="TDX01910.1"/>
    <property type="molecule type" value="Genomic_DNA"/>
</dbReference>
<keyword evidence="4" id="KW-1133">Transmembrane helix</keyword>
<keyword evidence="4" id="KW-0472">Membrane</keyword>
<sequence>MTTLWLTVLIILIYFGCSVAYLLILTLAGKYNYRNPWTLGSTQPTLYRRIAIVVPAYKEDGIIVHTAQNLLDQDYPAICFDVHVMADSLRPETVARLRGLPLTVWEVAFKKSTKTRSLNAFFIRNRQPYDVVLICDADNMVGSDFLSKVNAAFDQGARAFQGRRVAKNTDTSYAFLDACSEAINNHIFRKGTSALGLSSAVIGSGMAFEYNMLRDILASIDAVGGFDKPLQLKVVARGIKIRYVEDALIYDEKIESGDAFGNQRRRWLSSQWVYLRRYFLPGWVQLFRGNVSYFNLAVANNIVLPRALLLGALPLVAAGAFFVDPVLGWTGVVLWVGYLFTLAMALPKAYYGKDLIKALIRLPGAMGRMALNLLQLRSADKTFIHTLHTRTTISNNVLNR</sequence>
<feature type="transmembrane region" description="Helical" evidence="4">
    <location>
        <begin position="6"/>
        <end position="28"/>
    </location>
</feature>
<keyword evidence="3 5" id="KW-0808">Transferase</keyword>
<feature type="transmembrane region" description="Helical" evidence="4">
    <location>
        <begin position="303"/>
        <end position="323"/>
    </location>
</feature>
<evidence type="ECO:0000256" key="4">
    <source>
        <dbReference type="SAM" id="Phobius"/>
    </source>
</evidence>
<feature type="transmembrane region" description="Helical" evidence="4">
    <location>
        <begin position="329"/>
        <end position="351"/>
    </location>
</feature>
<reference evidence="5 6" key="1">
    <citation type="submission" date="2019-03" db="EMBL/GenBank/DDBJ databases">
        <title>Genomic Encyclopedia of Type Strains, Phase IV (KMG-IV): sequencing the most valuable type-strain genomes for metagenomic binning, comparative biology and taxonomic classification.</title>
        <authorList>
            <person name="Goeker M."/>
        </authorList>
    </citation>
    <scope>NUCLEOTIDE SEQUENCE [LARGE SCALE GENOMIC DNA]</scope>
    <source>
        <strain evidence="5 6">DSM 100059</strain>
    </source>
</reference>
<dbReference type="InterPro" id="IPR029044">
    <property type="entry name" value="Nucleotide-diphossugar_trans"/>
</dbReference>
<accession>A0A4R8DU77</accession>
<comment type="caution">
    <text evidence="5">The sequence shown here is derived from an EMBL/GenBank/DDBJ whole genome shotgun (WGS) entry which is preliminary data.</text>
</comment>
<evidence type="ECO:0000313" key="5">
    <source>
        <dbReference type="EMBL" id="TDX01910.1"/>
    </source>
</evidence>
<evidence type="ECO:0000313" key="6">
    <source>
        <dbReference type="Proteomes" id="UP000294498"/>
    </source>
</evidence>
<dbReference type="PANTHER" id="PTHR43630:SF1">
    <property type="entry name" value="POLY-BETA-1,6-N-ACETYL-D-GLUCOSAMINE SYNTHASE"/>
    <property type="match status" value="1"/>
</dbReference>
<dbReference type="SUPFAM" id="SSF53448">
    <property type="entry name" value="Nucleotide-diphospho-sugar transferases"/>
    <property type="match status" value="1"/>
</dbReference>
<protein>
    <submittedName>
        <fullName evidence="5">Cellulose synthase/poly-beta-1,6-N-acetylglucosamine synthase-like glycosyltransferase</fullName>
    </submittedName>
</protein>
<proteinExistence type="inferred from homology"/>
<dbReference type="PANTHER" id="PTHR43630">
    <property type="entry name" value="POLY-BETA-1,6-N-ACETYL-D-GLUCOSAMINE SYNTHASE"/>
    <property type="match status" value="1"/>
</dbReference>
<keyword evidence="2" id="KW-0328">Glycosyltransferase</keyword>
<gene>
    <name evidence="5" type="ORF">EDB95_2955</name>
</gene>
<evidence type="ECO:0000256" key="3">
    <source>
        <dbReference type="ARBA" id="ARBA00022679"/>
    </source>
</evidence>
<dbReference type="OrthoDB" id="1523666at2"/>
<evidence type="ECO:0000256" key="2">
    <source>
        <dbReference type="ARBA" id="ARBA00022676"/>
    </source>
</evidence>
<dbReference type="Proteomes" id="UP000294498">
    <property type="component" value="Unassembled WGS sequence"/>
</dbReference>
<dbReference type="Gene3D" id="3.90.550.10">
    <property type="entry name" value="Spore Coat Polysaccharide Biosynthesis Protein SpsA, Chain A"/>
    <property type="match status" value="1"/>
</dbReference>
<dbReference type="RefSeq" id="WP_133994545.1">
    <property type="nucleotide sequence ID" value="NZ_SODV01000001.1"/>
</dbReference>
<name>A0A4R8DU77_9BACT</name>
<keyword evidence="6" id="KW-1185">Reference proteome</keyword>
<evidence type="ECO:0000256" key="1">
    <source>
        <dbReference type="ARBA" id="ARBA00006739"/>
    </source>
</evidence>
<dbReference type="Pfam" id="PF13641">
    <property type="entry name" value="Glyco_tranf_2_3"/>
    <property type="match status" value="1"/>
</dbReference>